<dbReference type="AlphaFoldDB" id="A0A5M8P5W8"/>
<dbReference type="EMBL" id="SNRX01000001">
    <property type="protein sequence ID" value="KAA6303702.1"/>
    <property type="molecule type" value="Genomic_DNA"/>
</dbReference>
<feature type="domain" description="Glycosyl hydrolase family 95 N-terminal" evidence="2">
    <location>
        <begin position="188"/>
        <end position="235"/>
    </location>
</feature>
<evidence type="ECO:0000313" key="6">
    <source>
        <dbReference type="Proteomes" id="UP000324575"/>
    </source>
</evidence>
<evidence type="ECO:0000256" key="1">
    <source>
        <dbReference type="SAM" id="SignalP"/>
    </source>
</evidence>
<accession>A0A5M8P5W8</accession>
<dbReference type="PANTHER" id="PTHR31084">
    <property type="entry name" value="ALPHA-L-FUCOSIDASE 2"/>
    <property type="match status" value="1"/>
</dbReference>
<comment type="caution">
    <text evidence="5">The sequence shown here is derived from an EMBL/GenBank/DDBJ whole genome shotgun (WGS) entry which is preliminary data.</text>
</comment>
<feature type="chain" id="PRO_5024296871" description="Alpha-L-fucosidase" evidence="1">
    <location>
        <begin position="23"/>
        <end position="1005"/>
    </location>
</feature>
<feature type="domain" description="Glycosyl hydrolase family 95 catalytic" evidence="4">
    <location>
        <begin position="406"/>
        <end position="819"/>
    </location>
</feature>
<dbReference type="SUPFAM" id="SSF48208">
    <property type="entry name" value="Six-hairpin glycosidases"/>
    <property type="match status" value="1"/>
</dbReference>
<dbReference type="Pfam" id="PF22124">
    <property type="entry name" value="Glyco_hydro_95_cat"/>
    <property type="match status" value="1"/>
</dbReference>
<reference evidence="5 6" key="1">
    <citation type="submission" date="2019-03" db="EMBL/GenBank/DDBJ databases">
        <title>Single cell metagenomics reveals metabolic interactions within the superorganism composed of flagellate Streblomastix strix and complex community of Bacteroidetes bacteria on its surface.</title>
        <authorList>
            <person name="Treitli S.C."/>
            <person name="Kolisko M."/>
            <person name="Husnik F."/>
            <person name="Keeling P."/>
            <person name="Hampl V."/>
        </authorList>
    </citation>
    <scope>NUCLEOTIDE SEQUENCE [LARGE SCALE GENOMIC DNA]</scope>
    <source>
        <strain evidence="5">St1</strain>
    </source>
</reference>
<name>A0A5M8P5W8_9BACT</name>
<evidence type="ECO:0000259" key="3">
    <source>
        <dbReference type="Pfam" id="PF21307"/>
    </source>
</evidence>
<dbReference type="InterPro" id="IPR027414">
    <property type="entry name" value="GH95_N_dom"/>
</dbReference>
<dbReference type="Gene3D" id="1.50.10.10">
    <property type="match status" value="1"/>
</dbReference>
<dbReference type="Proteomes" id="UP000324575">
    <property type="component" value="Unassembled WGS sequence"/>
</dbReference>
<evidence type="ECO:0000313" key="5">
    <source>
        <dbReference type="EMBL" id="KAA6303702.1"/>
    </source>
</evidence>
<dbReference type="GO" id="GO:0005975">
    <property type="term" value="P:carbohydrate metabolic process"/>
    <property type="evidence" value="ECO:0007669"/>
    <property type="project" value="InterPro"/>
</dbReference>
<feature type="signal peptide" evidence="1">
    <location>
        <begin position="1"/>
        <end position="22"/>
    </location>
</feature>
<gene>
    <name evidence="5" type="ORF">EZS26_000253</name>
</gene>
<dbReference type="InterPro" id="IPR012341">
    <property type="entry name" value="6hp_glycosidase-like_sf"/>
</dbReference>
<dbReference type="GO" id="GO:0004560">
    <property type="term" value="F:alpha-L-fucosidase activity"/>
    <property type="evidence" value="ECO:0007669"/>
    <property type="project" value="TreeGrafter"/>
</dbReference>
<evidence type="ECO:0008006" key="7">
    <source>
        <dbReference type="Google" id="ProtNLM"/>
    </source>
</evidence>
<keyword evidence="1" id="KW-0732">Signal</keyword>
<protein>
    <recommendedName>
        <fullName evidence="7">Alpha-L-fucosidase</fullName>
    </recommendedName>
</protein>
<feature type="domain" description="Glycosyl hydrolase family 95 N-terminal" evidence="2">
    <location>
        <begin position="239"/>
        <end position="378"/>
    </location>
</feature>
<dbReference type="Pfam" id="PF21307">
    <property type="entry name" value="Glyco_hydro_95_C"/>
    <property type="match status" value="1"/>
</dbReference>
<dbReference type="InterPro" id="IPR008928">
    <property type="entry name" value="6-hairpin_glycosidase_sf"/>
</dbReference>
<proteinExistence type="predicted"/>
<feature type="domain" description="Alpha fucosidase A-like C-terminal" evidence="3">
    <location>
        <begin position="821"/>
        <end position="917"/>
    </location>
</feature>
<dbReference type="InterPro" id="IPR049053">
    <property type="entry name" value="AFCA-like_C"/>
</dbReference>
<evidence type="ECO:0000259" key="4">
    <source>
        <dbReference type="Pfam" id="PF22124"/>
    </source>
</evidence>
<organism evidence="5 6">
    <name type="scientific">Candidatus Ordinivivax streblomastigis</name>
    <dbReference type="NCBI Taxonomy" id="2540710"/>
    <lineage>
        <taxon>Bacteria</taxon>
        <taxon>Pseudomonadati</taxon>
        <taxon>Bacteroidota</taxon>
        <taxon>Bacteroidia</taxon>
        <taxon>Bacteroidales</taxon>
        <taxon>Candidatus Ordinivivax</taxon>
    </lineage>
</organism>
<dbReference type="Pfam" id="PF14498">
    <property type="entry name" value="Glyco_hyd_65N_2"/>
    <property type="match status" value="2"/>
</dbReference>
<dbReference type="InterPro" id="IPR054363">
    <property type="entry name" value="GH95_cat"/>
</dbReference>
<evidence type="ECO:0000259" key="2">
    <source>
        <dbReference type="Pfam" id="PF14498"/>
    </source>
</evidence>
<sequence length="1005" mass="111835">MKNLLKTIAFILFILSGNVLYAQPVISPAINHPLADENGNVWYWMQFVKDKNVAQDMGEDEILKVQVQQRINSQLWKITASGDDYYKIENKSGRKINFSGSHFTTSSANSVELGIDLSTNTDFPGWEIQRKGSALKMNQVAGTAVGTPLGEWNAGDKNNSVVFMQESDWTPESPITGSTQAPDSKLSLWYDKPATDWMKQALPIGNGQFGAMIFGGVRKEEVQFNDKTLWSGNTTTYGAYQNFGSLFIEDKSLLSGDNYRRELDLENGLAKVTFESEDVKYTREYFSSYPDKAVIIHYTANQNGKINANLSLVSAHQKPVTYTATGASFSGDLSLVSYYAKLAIKNDGGSVNVSDQGISVEGANSLTIVLRGNTNFSPTGLNYIYNKAELAPNVNEIVAQALLQPYATIKERHIADYKSLFDRVKFNIDGTANTLPTDNLINAYNSGGYANLFLEELYFHYGRYLMISSARGINLPSNLQGIWNHVNNPPWSSDIHSNINVQMNYWPAESTNLSELHSTFLNYIYNEATGHNQWKQNARDAGQTKGWTLYTENNIFGFHGSFRHNYVIANAWYCTHLWQHYRYTSDTDYLRNTAFPVMKSCCDFWMERLKQAPDGTWVCPNEFSPEHGPASEDGTAHSQQLVWDLFNNTLQAIEALGTDVVNAAFLSDLQEKFAHLDQGLAIEDKAGQINGQLREWKYSHNDVSGADPVHRHLSHLMGLYPGNQIAPIIDVTIFNAAVKSLRDRGDQSTGWSMGWKINLWARALDGDHARSILNRALKLSTTTAVDFNGGGIYQNLFDSHAPFQIDGNFGACAGIAEMLLQSHLDVLQILPALPSKWKAGNVQGLRAVGNFETGIKWAENGTTVITIKSYSGNDCTVKYKDIQNVFIKDDNNNRINKEVLSNDLIKFATESGRTYTLSFDPDDTGIKKIEAKLSITSENQLITITAPAGDMLRKIEVVDLQGKVMLSRANLKQSSMALKVATPGAVVIVKILTDRAQIIEKVVVK</sequence>
<dbReference type="PANTHER" id="PTHR31084:SF19">
    <property type="entry name" value="GLYCOSYL HYDROLASE FAMILY 95 N-TERMINAL DOMAIN-CONTAINING PROTEIN"/>
    <property type="match status" value="1"/>
</dbReference>